<name>A0A512AJD7_9SPHN</name>
<proteinExistence type="predicted"/>
<dbReference type="Gene3D" id="3.10.450.50">
    <property type="match status" value="1"/>
</dbReference>
<dbReference type="RefSeq" id="WP_170233794.1">
    <property type="nucleotide sequence ID" value="NZ_BJYR01000011.1"/>
</dbReference>
<dbReference type="Proteomes" id="UP000321464">
    <property type="component" value="Unassembled WGS sequence"/>
</dbReference>
<keyword evidence="3" id="KW-1185">Reference proteome</keyword>
<dbReference type="SUPFAM" id="SSF54427">
    <property type="entry name" value="NTF2-like"/>
    <property type="match status" value="1"/>
</dbReference>
<evidence type="ECO:0000313" key="3">
    <source>
        <dbReference type="Proteomes" id="UP000321464"/>
    </source>
</evidence>
<evidence type="ECO:0000313" key="2">
    <source>
        <dbReference type="EMBL" id="GEN99827.1"/>
    </source>
</evidence>
<dbReference type="Pfam" id="PF13577">
    <property type="entry name" value="SnoaL_4"/>
    <property type="match status" value="1"/>
</dbReference>
<protein>
    <recommendedName>
        <fullName evidence="1">SnoaL-like domain-containing protein</fullName>
    </recommendedName>
</protein>
<dbReference type="InterPro" id="IPR032710">
    <property type="entry name" value="NTF2-like_dom_sf"/>
</dbReference>
<sequence length="155" mass="16608">MFAILSAAALAATTPLPTAERLPPPDFGDKEVIAVVEALFTTLEAGDGPALLKLVYPDGRVTARGTLRSGFTGRRTQTFAEYAANMKLGAGFHEQISDMVIERDGDVAMLWAPFTVSIGGKVVSCGFDHFDFVREDGTWKVMNLTFSSRTEGCGA</sequence>
<dbReference type="AlphaFoldDB" id="A0A512AJD7"/>
<gene>
    <name evidence="2" type="ORF">NSE01_16600</name>
</gene>
<organism evidence="2 3">
    <name type="scientific">Novosphingobium sediminis</name>
    <dbReference type="NCBI Taxonomy" id="707214"/>
    <lineage>
        <taxon>Bacteria</taxon>
        <taxon>Pseudomonadati</taxon>
        <taxon>Pseudomonadota</taxon>
        <taxon>Alphaproteobacteria</taxon>
        <taxon>Sphingomonadales</taxon>
        <taxon>Sphingomonadaceae</taxon>
        <taxon>Novosphingobium</taxon>
    </lineage>
</organism>
<reference evidence="2 3" key="1">
    <citation type="submission" date="2019-07" db="EMBL/GenBank/DDBJ databases">
        <title>Whole genome shotgun sequence of Novosphingobium sediminis NBRC 106119.</title>
        <authorList>
            <person name="Hosoyama A."/>
            <person name="Uohara A."/>
            <person name="Ohji S."/>
            <person name="Ichikawa N."/>
        </authorList>
    </citation>
    <scope>NUCLEOTIDE SEQUENCE [LARGE SCALE GENOMIC DNA]</scope>
    <source>
        <strain evidence="2 3">NBRC 106119</strain>
    </source>
</reference>
<dbReference type="InterPro" id="IPR037401">
    <property type="entry name" value="SnoaL-like"/>
</dbReference>
<comment type="caution">
    <text evidence="2">The sequence shown here is derived from an EMBL/GenBank/DDBJ whole genome shotgun (WGS) entry which is preliminary data.</text>
</comment>
<evidence type="ECO:0000259" key="1">
    <source>
        <dbReference type="Pfam" id="PF13577"/>
    </source>
</evidence>
<dbReference type="EMBL" id="BJYR01000011">
    <property type="protein sequence ID" value="GEN99827.1"/>
    <property type="molecule type" value="Genomic_DNA"/>
</dbReference>
<accession>A0A512AJD7</accession>
<feature type="domain" description="SnoaL-like" evidence="1">
    <location>
        <begin position="31"/>
        <end position="143"/>
    </location>
</feature>